<feature type="signal peptide" evidence="1">
    <location>
        <begin position="1"/>
        <end position="17"/>
    </location>
</feature>
<dbReference type="SUPFAM" id="SSF52821">
    <property type="entry name" value="Rhodanese/Cell cycle control phosphatase"/>
    <property type="match status" value="1"/>
</dbReference>
<dbReference type="InterPro" id="IPR036873">
    <property type="entry name" value="Rhodanese-like_dom_sf"/>
</dbReference>
<keyword evidence="1" id="KW-0732">Signal</keyword>
<dbReference type="RefSeq" id="WP_183089469.1">
    <property type="nucleotide sequence ID" value="NZ_JACJUD010000004.1"/>
</dbReference>
<feature type="chain" id="PRO_5031457407" evidence="1">
    <location>
        <begin position="18"/>
        <end position="145"/>
    </location>
</feature>
<dbReference type="Gene3D" id="3.40.250.10">
    <property type="entry name" value="Rhodanese-like domain"/>
    <property type="match status" value="1"/>
</dbReference>
<dbReference type="Proteomes" id="UP000542720">
    <property type="component" value="Unassembled WGS sequence"/>
</dbReference>
<evidence type="ECO:0000313" key="4">
    <source>
        <dbReference type="Proteomes" id="UP000542720"/>
    </source>
</evidence>
<dbReference type="InterPro" id="IPR001763">
    <property type="entry name" value="Rhodanese-like_dom"/>
</dbReference>
<comment type="caution">
    <text evidence="3">The sequence shown here is derived from an EMBL/GenBank/DDBJ whole genome shotgun (WGS) entry which is preliminary data.</text>
</comment>
<proteinExistence type="predicted"/>
<dbReference type="PROSITE" id="PS50206">
    <property type="entry name" value="RHODANESE_3"/>
    <property type="match status" value="1"/>
</dbReference>
<evidence type="ECO:0000256" key="1">
    <source>
        <dbReference type="SAM" id="SignalP"/>
    </source>
</evidence>
<evidence type="ECO:0000259" key="2">
    <source>
        <dbReference type="PROSITE" id="PS50206"/>
    </source>
</evidence>
<dbReference type="CDD" id="cd00158">
    <property type="entry name" value="RHOD"/>
    <property type="match status" value="1"/>
</dbReference>
<organism evidence="3 4">
    <name type="scientific">Aquipseudomonas ullengensis</name>
    <dbReference type="NCBI Taxonomy" id="2759166"/>
    <lineage>
        <taxon>Bacteria</taxon>
        <taxon>Pseudomonadati</taxon>
        <taxon>Pseudomonadota</taxon>
        <taxon>Gammaproteobacteria</taxon>
        <taxon>Pseudomonadales</taxon>
        <taxon>Pseudomonadaceae</taxon>
        <taxon>Aquipseudomonas</taxon>
    </lineage>
</organism>
<reference evidence="3 4" key="1">
    <citation type="submission" date="2020-08" db="EMBL/GenBank/DDBJ databases">
        <authorList>
            <person name="Kim C.M."/>
        </authorList>
    </citation>
    <scope>NUCLEOTIDE SEQUENCE [LARGE SCALE GENOMIC DNA]</scope>
    <source>
        <strain evidence="3 4">UL070</strain>
    </source>
</reference>
<dbReference type="AlphaFoldDB" id="A0A7W4LMJ7"/>
<dbReference type="Pfam" id="PF00581">
    <property type="entry name" value="Rhodanese"/>
    <property type="match status" value="1"/>
</dbReference>
<accession>A0A7W4LMJ7</accession>
<dbReference type="EMBL" id="JACJUD010000004">
    <property type="protein sequence ID" value="MBB2495926.1"/>
    <property type="molecule type" value="Genomic_DNA"/>
</dbReference>
<sequence>MRISLLLLCLFILPVGADEVPLEVKGATTVNVLQARQLYEFGALFVDVRPMREWSWGHVHGALHLELGSRFADLAALEWPRNLPLVIYCDNDYCPQSAEAARRAVSWGYQQVYFFRSGYFSWLLLDFPLGKGAEGEMLAFNPVQR</sequence>
<name>A0A7W4LMJ7_9GAMM</name>
<dbReference type="SMART" id="SM00450">
    <property type="entry name" value="RHOD"/>
    <property type="match status" value="1"/>
</dbReference>
<feature type="domain" description="Rhodanese" evidence="2">
    <location>
        <begin position="42"/>
        <end position="131"/>
    </location>
</feature>
<protein>
    <submittedName>
        <fullName evidence="3">Rhodanese-like domain-containing protein</fullName>
    </submittedName>
</protein>
<gene>
    <name evidence="3" type="ORF">H3H51_12925</name>
</gene>
<keyword evidence="4" id="KW-1185">Reference proteome</keyword>
<evidence type="ECO:0000313" key="3">
    <source>
        <dbReference type="EMBL" id="MBB2495926.1"/>
    </source>
</evidence>